<proteinExistence type="predicted"/>
<dbReference type="GO" id="GO:0001667">
    <property type="term" value="P:ameboidal-type cell migration"/>
    <property type="evidence" value="ECO:0007669"/>
    <property type="project" value="UniProtKB-ARBA"/>
</dbReference>
<dbReference type="GO" id="GO:0003924">
    <property type="term" value="F:GTPase activity"/>
    <property type="evidence" value="ECO:0007669"/>
    <property type="project" value="InterPro"/>
</dbReference>
<protein>
    <submittedName>
        <fullName evidence="3">Uncharacterized protein</fullName>
    </submittedName>
</protein>
<dbReference type="GO" id="GO:0005525">
    <property type="term" value="F:GTP binding"/>
    <property type="evidence" value="ECO:0007669"/>
    <property type="project" value="UniProtKB-KW"/>
</dbReference>
<organism evidence="3 4">
    <name type="scientific">Nephila pilipes</name>
    <name type="common">Giant wood spider</name>
    <name type="synonym">Nephila maculata</name>
    <dbReference type="NCBI Taxonomy" id="299642"/>
    <lineage>
        <taxon>Eukaryota</taxon>
        <taxon>Metazoa</taxon>
        <taxon>Ecdysozoa</taxon>
        <taxon>Arthropoda</taxon>
        <taxon>Chelicerata</taxon>
        <taxon>Arachnida</taxon>
        <taxon>Araneae</taxon>
        <taxon>Araneomorphae</taxon>
        <taxon>Entelegynae</taxon>
        <taxon>Araneoidea</taxon>
        <taxon>Nephilidae</taxon>
        <taxon>Nephila</taxon>
    </lineage>
</organism>
<dbReference type="Proteomes" id="UP000887013">
    <property type="component" value="Unassembled WGS sequence"/>
</dbReference>
<dbReference type="SMART" id="SM00174">
    <property type="entry name" value="RHO"/>
    <property type="match status" value="1"/>
</dbReference>
<evidence type="ECO:0000256" key="2">
    <source>
        <dbReference type="ARBA" id="ARBA00023134"/>
    </source>
</evidence>
<dbReference type="InterPro" id="IPR001806">
    <property type="entry name" value="Small_GTPase"/>
</dbReference>
<sequence length="176" mass="19881">MACAFPKGDVTELTWELADLSLNPPSVSDEKKIVVVGNKGCGKSSFLRSFLTDGLDQEYDDSEICRKSRLRSITFLELPSSDSCLDIRSRAYPGSLGVLLCFAINDRRSFLDIPKWHREAMRFIPCAEMFLVGCKMDTRVESGPVGREEGKDMSRFVRAIRYYELSSGNEYRVAEI</sequence>
<dbReference type="Gene3D" id="3.40.50.300">
    <property type="entry name" value="P-loop containing nucleotide triphosphate hydrolases"/>
    <property type="match status" value="1"/>
</dbReference>
<keyword evidence="2" id="KW-0342">GTP-binding</keyword>
<dbReference type="GO" id="GO:0003006">
    <property type="term" value="P:developmental process involved in reproduction"/>
    <property type="evidence" value="ECO:0007669"/>
    <property type="project" value="UniProtKB-ARBA"/>
</dbReference>
<dbReference type="Pfam" id="PF00071">
    <property type="entry name" value="Ras"/>
    <property type="match status" value="1"/>
</dbReference>
<dbReference type="InterPro" id="IPR003578">
    <property type="entry name" value="Small_GTPase_Rho"/>
</dbReference>
<comment type="caution">
    <text evidence="3">The sequence shown here is derived from an EMBL/GenBank/DDBJ whole genome shotgun (WGS) entry which is preliminary data.</text>
</comment>
<reference evidence="3" key="1">
    <citation type="submission" date="2020-08" db="EMBL/GenBank/DDBJ databases">
        <title>Multicomponent nature underlies the extraordinary mechanical properties of spider dragline silk.</title>
        <authorList>
            <person name="Kono N."/>
            <person name="Nakamura H."/>
            <person name="Mori M."/>
            <person name="Yoshida Y."/>
            <person name="Ohtoshi R."/>
            <person name="Malay A.D."/>
            <person name="Moran D.A.P."/>
            <person name="Tomita M."/>
            <person name="Numata K."/>
            <person name="Arakawa K."/>
        </authorList>
    </citation>
    <scope>NUCLEOTIDE SEQUENCE</scope>
</reference>
<dbReference type="InterPro" id="IPR027417">
    <property type="entry name" value="P-loop_NTPase"/>
</dbReference>
<keyword evidence="1" id="KW-0547">Nucleotide-binding</keyword>
<dbReference type="SMART" id="SM00175">
    <property type="entry name" value="RAB"/>
    <property type="match status" value="1"/>
</dbReference>
<accession>A0A8X6TVR6</accession>
<dbReference type="OrthoDB" id="6416196at2759"/>
<dbReference type="GO" id="GO:0035006">
    <property type="term" value="P:melanization defense response"/>
    <property type="evidence" value="ECO:0007669"/>
    <property type="project" value="UniProtKB-ARBA"/>
</dbReference>
<name>A0A8X6TVR6_NEPPI</name>
<dbReference type="GO" id="GO:0022412">
    <property type="term" value="P:cellular process involved in reproduction in multicellular organism"/>
    <property type="evidence" value="ECO:0007669"/>
    <property type="project" value="UniProtKB-ARBA"/>
</dbReference>
<dbReference type="PRINTS" id="PR00449">
    <property type="entry name" value="RASTRNSFRMNG"/>
</dbReference>
<dbReference type="GO" id="GO:0007264">
    <property type="term" value="P:small GTPase-mediated signal transduction"/>
    <property type="evidence" value="ECO:0007669"/>
    <property type="project" value="InterPro"/>
</dbReference>
<dbReference type="EMBL" id="BMAW01065055">
    <property type="protein sequence ID" value="GFT48619.1"/>
    <property type="molecule type" value="Genomic_DNA"/>
</dbReference>
<keyword evidence="4" id="KW-1185">Reference proteome</keyword>
<evidence type="ECO:0000313" key="3">
    <source>
        <dbReference type="EMBL" id="GFT48619.1"/>
    </source>
</evidence>
<evidence type="ECO:0000256" key="1">
    <source>
        <dbReference type="ARBA" id="ARBA00022741"/>
    </source>
</evidence>
<dbReference type="PANTHER" id="PTHR24072">
    <property type="entry name" value="RHO FAMILY GTPASE"/>
    <property type="match status" value="1"/>
</dbReference>
<gene>
    <name evidence="3" type="primary">AVEN_240069_1</name>
    <name evidence="3" type="ORF">NPIL_134931</name>
</gene>
<dbReference type="SMART" id="SM00173">
    <property type="entry name" value="RAS"/>
    <property type="match status" value="1"/>
</dbReference>
<dbReference type="GO" id="GO:0035099">
    <property type="term" value="P:hemocyte migration"/>
    <property type="evidence" value="ECO:0007669"/>
    <property type="project" value="UniProtKB-ARBA"/>
</dbReference>
<dbReference type="SUPFAM" id="SSF52540">
    <property type="entry name" value="P-loop containing nucleoside triphosphate hydrolases"/>
    <property type="match status" value="1"/>
</dbReference>
<evidence type="ECO:0000313" key="4">
    <source>
        <dbReference type="Proteomes" id="UP000887013"/>
    </source>
</evidence>
<dbReference type="AlphaFoldDB" id="A0A8X6TVR6"/>